<dbReference type="KEGG" id="bgf:BC1003_2990"/>
<gene>
    <name evidence="1" type="ordered locus">BC1003_2990</name>
</gene>
<accession>E1T9G9</accession>
<dbReference type="HOGENOM" id="CLU_3381046_0_0_4"/>
<dbReference type="AlphaFoldDB" id="E1T9G9"/>
<reference evidence="1" key="1">
    <citation type="submission" date="2010-09" db="EMBL/GenBank/DDBJ databases">
        <title>Complete sequence of chromosome1 of Burkholderia sp. CCGE1003.</title>
        <authorList>
            <consortium name="US DOE Joint Genome Institute"/>
            <person name="Lucas S."/>
            <person name="Copeland A."/>
            <person name="Lapidus A."/>
            <person name="Cheng J.-F."/>
            <person name="Bruce D."/>
            <person name="Goodwin L."/>
            <person name="Pitluck S."/>
            <person name="Daligault H."/>
            <person name="Davenport K."/>
            <person name="Detter J.C."/>
            <person name="Han C."/>
            <person name="Tapia R."/>
            <person name="Land M."/>
            <person name="Hauser L."/>
            <person name="Jeffries C."/>
            <person name="Kyrpides N."/>
            <person name="Ivanova N."/>
            <person name="Ovchinnikova G."/>
            <person name="Martinez-Romero E."/>
            <person name="Rogel M.A."/>
            <person name="Auchtung J."/>
            <person name="Tiedje J.M."/>
            <person name="Woyke T."/>
        </authorList>
    </citation>
    <scope>NUCLEOTIDE SEQUENCE</scope>
    <source>
        <strain evidence="1">CCGE1003</strain>
    </source>
</reference>
<organism evidence="1">
    <name type="scientific">Burkholderia sp. (strain CCGE1003)</name>
    <dbReference type="NCBI Taxonomy" id="640512"/>
    <lineage>
        <taxon>Bacteria</taxon>
        <taxon>Pseudomonadati</taxon>
        <taxon>Pseudomonadota</taxon>
        <taxon>Betaproteobacteria</taxon>
        <taxon>Burkholderiales</taxon>
        <taxon>Burkholderiaceae</taxon>
        <taxon>Burkholderia</taxon>
    </lineage>
</organism>
<sequence>MTALSHGPNVRGHGFQMDHYLLQAGGPTYELAV</sequence>
<protein>
    <submittedName>
        <fullName evidence="1">Uncharacterized protein</fullName>
    </submittedName>
</protein>
<dbReference type="EMBL" id="CP002217">
    <property type="protein sequence ID" value="ADN58942.1"/>
    <property type="molecule type" value="Genomic_DNA"/>
</dbReference>
<evidence type="ECO:0000313" key="1">
    <source>
        <dbReference type="EMBL" id="ADN58942.1"/>
    </source>
</evidence>
<name>E1T9G9_BURSG</name>
<proteinExistence type="predicted"/>